<organism evidence="1 2">
    <name type="scientific">Corynebacterium tuscaniense</name>
    <dbReference type="NCBI Taxonomy" id="302449"/>
    <lineage>
        <taxon>Bacteria</taxon>
        <taxon>Bacillati</taxon>
        <taxon>Actinomycetota</taxon>
        <taxon>Actinomycetes</taxon>
        <taxon>Mycobacteriales</taxon>
        <taxon>Corynebacteriaceae</taxon>
        <taxon>Corynebacterium</taxon>
    </lineage>
</organism>
<comment type="caution">
    <text evidence="1">The sequence shown here is derived from an EMBL/GenBank/DDBJ whole genome shotgun (WGS) entry which is preliminary data.</text>
</comment>
<reference evidence="1 2" key="1">
    <citation type="submission" date="2017-09" db="EMBL/GenBank/DDBJ databases">
        <title>Bacterial strain isolated from the female urinary microbiota.</title>
        <authorList>
            <person name="Thomas-White K."/>
            <person name="Kumar N."/>
            <person name="Forster S."/>
            <person name="Putonti C."/>
            <person name="Lawley T."/>
            <person name="Wolfe A.J."/>
        </authorList>
    </citation>
    <scope>NUCLEOTIDE SEQUENCE [LARGE SCALE GENOMIC DNA]</scope>
    <source>
        <strain evidence="1 2">UMB0792</strain>
    </source>
</reference>
<sequence length="260" mass="27789">MNKISPTSLTRHLRWADAVVHSQRRVGRVNDQPALIAVAAVSDQMLTTPTTALISIVLNATARLPMIAVDADGVNQPLRGPLGAHTGGDLVGLAHAPSWGLLRAQIEPFADSSGAAPLLTTASPQPVTPEELMSAMHRASHRWPIVVMDLPYTCSGELIVAGTSLATHVLLVADRYYTDHSWLYRPGHHLYEAAQQGRVSVVKVGAAPTNEDPVDTLTLPAVHAPSVREPIQVPTGPAAVVQYNRLLARLFSAPEESENS</sequence>
<evidence type="ECO:0000313" key="2">
    <source>
        <dbReference type="Proteomes" id="UP000235836"/>
    </source>
</evidence>
<dbReference type="Proteomes" id="UP000235836">
    <property type="component" value="Unassembled WGS sequence"/>
</dbReference>
<gene>
    <name evidence="1" type="ORF">CJ203_09410</name>
</gene>
<evidence type="ECO:0000313" key="1">
    <source>
        <dbReference type="EMBL" id="PMC63743.1"/>
    </source>
</evidence>
<name>A0A2N6T357_9CORY</name>
<evidence type="ECO:0008006" key="3">
    <source>
        <dbReference type="Google" id="ProtNLM"/>
    </source>
</evidence>
<keyword evidence="2" id="KW-1185">Reference proteome</keyword>
<dbReference type="EMBL" id="PNHG01000017">
    <property type="protein sequence ID" value="PMC63743.1"/>
    <property type="molecule type" value="Genomic_DNA"/>
</dbReference>
<protein>
    <recommendedName>
        <fullName evidence="3">MinD-like ATPase involved in chromosome partitioning or flagellar assembly</fullName>
    </recommendedName>
</protein>
<dbReference type="AlphaFoldDB" id="A0A2N6T357"/>
<accession>A0A2N6T357</accession>
<proteinExistence type="predicted"/>